<reference evidence="1" key="1">
    <citation type="submission" date="2021-03" db="EMBL/GenBank/DDBJ databases">
        <authorList>
            <person name="Stanton E."/>
        </authorList>
    </citation>
    <scope>NUCLEOTIDE SEQUENCE</scope>
    <source>
        <strain evidence="1">2020EL-00113</strain>
    </source>
</reference>
<name>A0A8I2ALA5_9GAMM</name>
<dbReference type="Proteomes" id="UP001252207">
    <property type="component" value="Unassembled WGS sequence"/>
</dbReference>
<dbReference type="AlphaFoldDB" id="A0A8I2ALA5"/>
<dbReference type="RefSeq" id="WP_168222838.1">
    <property type="nucleotide sequence ID" value="NZ_CP031123.2"/>
</dbReference>
<organism evidence="1 3">
    <name type="scientific">Providencia huaxiensis</name>
    <dbReference type="NCBI Taxonomy" id="2027290"/>
    <lineage>
        <taxon>Bacteria</taxon>
        <taxon>Pseudomonadati</taxon>
        <taxon>Pseudomonadota</taxon>
        <taxon>Gammaproteobacteria</taxon>
        <taxon>Enterobacterales</taxon>
        <taxon>Morganellaceae</taxon>
        <taxon>Providencia</taxon>
    </lineage>
</organism>
<accession>A0A8I2ALA5</accession>
<evidence type="ECO:0000313" key="1">
    <source>
        <dbReference type="EMBL" id="MBQ0267465.1"/>
    </source>
</evidence>
<proteinExistence type="predicted"/>
<dbReference type="EMBL" id="JANAVW010000001">
    <property type="protein sequence ID" value="MDT0133775.1"/>
    <property type="molecule type" value="Genomic_DNA"/>
</dbReference>
<keyword evidence="4" id="KW-1185">Reference proteome</keyword>
<dbReference type="GeneID" id="89490179"/>
<comment type="caution">
    <text evidence="1">The sequence shown here is derived from an EMBL/GenBank/DDBJ whole genome shotgun (WGS) entry which is preliminary data.</text>
</comment>
<reference evidence="2 4" key="2">
    <citation type="submission" date="2022-06" db="EMBL/GenBank/DDBJ databases">
        <title>Chromosome and plasmid sequencings of Enterobacteriales species co-exiting double carbapenemases.</title>
        <authorList>
            <person name="Fu Y."/>
        </authorList>
    </citation>
    <scope>NUCLEOTIDE SEQUENCE [LARGE SCALE GENOMIC DNA]</scope>
    <source>
        <strain evidence="2 4">21030615019</strain>
    </source>
</reference>
<evidence type="ECO:0000313" key="4">
    <source>
        <dbReference type="Proteomes" id="UP001252207"/>
    </source>
</evidence>
<gene>
    <name evidence="1" type="ORF">J7T18_04010</name>
    <name evidence="2" type="ORF">NLX89_10520</name>
</gene>
<protein>
    <submittedName>
        <fullName evidence="1">Uncharacterized protein</fullName>
    </submittedName>
</protein>
<sequence>MEYEKNTRGKPHPKFILLQPIVWIFKKANTFIREKRREKYKGQKI</sequence>
<dbReference type="Proteomes" id="UP000674270">
    <property type="component" value="Unassembled WGS sequence"/>
</dbReference>
<evidence type="ECO:0000313" key="2">
    <source>
        <dbReference type="EMBL" id="MDT0133775.1"/>
    </source>
</evidence>
<dbReference type="EMBL" id="JAGKLY010000001">
    <property type="protein sequence ID" value="MBQ0267465.1"/>
    <property type="molecule type" value="Genomic_DNA"/>
</dbReference>
<evidence type="ECO:0000313" key="3">
    <source>
        <dbReference type="Proteomes" id="UP000674270"/>
    </source>
</evidence>